<sequence length="581" mass="64962">MAALIEGQQYGLSSQGNIFNNKSLIFVKLTDSALRSIEDYLKSRDHTPNQPTIQFEDNKGVIRLPGGCNTEQIFGFTLANIEADSPQGSFECLQQKGSRLLDSLGSMTYKMHICANEDSYQNTRVKMTVAEQENKKNCTKIIKESGPYVGRKVKMKTSVASIPLPKPSSLLSYSALSTSKPAPKPLSVSGSSRLSQAGSSHAKATVYQKSLNPDILKRTYRERVIHLLALRPYKKPELLARLMRDGIKEKDKKGLSAILSQVAVLRDNTFHLARHVWNDVCDDWPFYGAEELKQMKRQKPQNLTPPSESENRSPYVPQEYVSTVSQKRVSTNTEPHQTKKQRISHYNKSNQLGMNSHGSIPLGSRSNLVNQECCKTDVTRSDNHQRLSHSNADSFMENIGWPDGNSRPRCTSGENLRVDPTSINVSKSDIQLGLKGKDNQTGTTMDKYPVFHSRKRIMPCNDRSSVSYIEKIELNTHSQNHSTSEKSQQKVPRFRQLCMSNLPPVDHWQKNSSSINSSSIKNVEPKFYTSDYSNHNNCHNFPNEKFNNKKSKASSTSCGSLSGESSPASSPDSQFSVESSG</sequence>
<proteinExistence type="predicted"/>
<dbReference type="GeneID" id="106470684"/>
<dbReference type="InterPro" id="IPR031176">
    <property type="entry name" value="ELL/occludin"/>
</dbReference>
<dbReference type="PANTHER" id="PTHR23288">
    <property type="entry name" value="OCCLUDIN AND RNA POLYMERASE II ELONGATION FACTOR ELL"/>
    <property type="match status" value="1"/>
</dbReference>
<evidence type="ECO:0000259" key="2">
    <source>
        <dbReference type="Pfam" id="PF10390"/>
    </source>
</evidence>
<feature type="compositionally biased region" description="Polar residues" evidence="1">
    <location>
        <begin position="323"/>
        <end position="335"/>
    </location>
</feature>
<keyword evidence="3" id="KW-1185">Reference proteome</keyword>
<dbReference type="PANTHER" id="PTHR23288:SF17">
    <property type="entry name" value="RNA POLYMERASE II ELONGATION FACTOR ELL"/>
    <property type="match status" value="1"/>
</dbReference>
<accession>A0ABM1TGM9</accession>
<dbReference type="RefSeq" id="XP_022255035.1">
    <property type="nucleotide sequence ID" value="XM_022399327.1"/>
</dbReference>
<feature type="region of interest" description="Disordered" evidence="1">
    <location>
        <begin position="323"/>
        <end position="342"/>
    </location>
</feature>
<evidence type="ECO:0000256" key="1">
    <source>
        <dbReference type="SAM" id="MobiDB-lite"/>
    </source>
</evidence>
<evidence type="ECO:0000313" key="3">
    <source>
        <dbReference type="Proteomes" id="UP000694941"/>
    </source>
</evidence>
<feature type="region of interest" description="Disordered" evidence="1">
    <location>
        <begin position="542"/>
        <end position="581"/>
    </location>
</feature>
<dbReference type="Pfam" id="PF10390">
    <property type="entry name" value="ELL"/>
    <property type="match status" value="1"/>
</dbReference>
<organism evidence="3 4">
    <name type="scientific">Limulus polyphemus</name>
    <name type="common">Atlantic horseshoe crab</name>
    <dbReference type="NCBI Taxonomy" id="6850"/>
    <lineage>
        <taxon>Eukaryota</taxon>
        <taxon>Metazoa</taxon>
        <taxon>Ecdysozoa</taxon>
        <taxon>Arthropoda</taxon>
        <taxon>Chelicerata</taxon>
        <taxon>Merostomata</taxon>
        <taxon>Xiphosura</taxon>
        <taxon>Limulidae</taxon>
        <taxon>Limulus</taxon>
    </lineage>
</organism>
<dbReference type="Gene3D" id="1.10.10.2670">
    <property type="entry name" value="E3 ubiquitin-protein ligase"/>
    <property type="match status" value="1"/>
</dbReference>
<dbReference type="InterPro" id="IPR042065">
    <property type="entry name" value="E3_ELL-like"/>
</dbReference>
<dbReference type="SUPFAM" id="SSF46785">
    <property type="entry name" value="Winged helix' DNA-binding domain"/>
    <property type="match status" value="1"/>
</dbReference>
<name>A0ABM1TGM9_LIMPO</name>
<gene>
    <name evidence="4" type="primary">LOC106470684</name>
</gene>
<dbReference type="InterPro" id="IPR019464">
    <property type="entry name" value="ELL_N"/>
</dbReference>
<protein>
    <submittedName>
        <fullName evidence="4">RNA polymerase II elongation factor Ell-like</fullName>
    </submittedName>
</protein>
<dbReference type="Proteomes" id="UP000694941">
    <property type="component" value="Unplaced"/>
</dbReference>
<dbReference type="InterPro" id="IPR036390">
    <property type="entry name" value="WH_DNA-bd_sf"/>
</dbReference>
<reference evidence="4" key="1">
    <citation type="submission" date="2025-08" db="UniProtKB">
        <authorList>
            <consortium name="RefSeq"/>
        </authorList>
    </citation>
    <scope>IDENTIFICATION</scope>
    <source>
        <tissue evidence="4">Muscle</tissue>
    </source>
</reference>
<feature type="compositionally biased region" description="Low complexity" evidence="1">
    <location>
        <begin position="553"/>
        <end position="581"/>
    </location>
</feature>
<feature type="domain" description="RNA polymerase II elongation factor ELL N-terminal" evidence="2">
    <location>
        <begin position="7"/>
        <end position="303"/>
    </location>
</feature>
<evidence type="ECO:0000313" key="4">
    <source>
        <dbReference type="RefSeq" id="XP_022255035.1"/>
    </source>
</evidence>